<evidence type="ECO:0000259" key="1">
    <source>
        <dbReference type="Pfam" id="PF07238"/>
    </source>
</evidence>
<gene>
    <name evidence="2" type="ORF">SAMN04488125_1117</name>
</gene>
<accession>A0A1I4G0Z5</accession>
<dbReference type="STRING" id="414703.SAMN04488125_1117"/>
<organism evidence="2 3">
    <name type="scientific">Methylorubrum salsuginis</name>
    <dbReference type="NCBI Taxonomy" id="414703"/>
    <lineage>
        <taxon>Bacteria</taxon>
        <taxon>Pseudomonadati</taxon>
        <taxon>Pseudomonadota</taxon>
        <taxon>Alphaproteobacteria</taxon>
        <taxon>Hyphomicrobiales</taxon>
        <taxon>Methylobacteriaceae</taxon>
        <taxon>Methylorubrum</taxon>
    </lineage>
</organism>
<dbReference type="EMBL" id="FOSV01000011">
    <property type="protein sequence ID" value="SFL22877.1"/>
    <property type="molecule type" value="Genomic_DNA"/>
</dbReference>
<feature type="domain" description="PilZ" evidence="1">
    <location>
        <begin position="117"/>
        <end position="188"/>
    </location>
</feature>
<reference evidence="3" key="1">
    <citation type="submission" date="2016-10" db="EMBL/GenBank/DDBJ databases">
        <authorList>
            <person name="Varghese N."/>
            <person name="Submissions S."/>
        </authorList>
    </citation>
    <scope>NUCLEOTIDE SEQUENCE [LARGE SCALE GENOMIC DNA]</scope>
    <source>
        <strain evidence="3">CGMCC 1.6474</strain>
    </source>
</reference>
<dbReference type="Pfam" id="PF07238">
    <property type="entry name" value="PilZ"/>
    <property type="match status" value="1"/>
</dbReference>
<proteinExistence type="predicted"/>
<protein>
    <submittedName>
        <fullName evidence="2">PilZ domain-containing protein</fullName>
    </submittedName>
</protein>
<keyword evidence="3" id="KW-1185">Reference proteome</keyword>
<evidence type="ECO:0000313" key="2">
    <source>
        <dbReference type="EMBL" id="SFL22877.1"/>
    </source>
</evidence>
<evidence type="ECO:0000313" key="3">
    <source>
        <dbReference type="Proteomes" id="UP000198804"/>
    </source>
</evidence>
<dbReference type="InterPro" id="IPR009875">
    <property type="entry name" value="PilZ_domain"/>
</dbReference>
<dbReference type="Proteomes" id="UP000198804">
    <property type="component" value="Unassembled WGS sequence"/>
</dbReference>
<name>A0A1I4G0Z5_9HYPH</name>
<dbReference type="GO" id="GO:0035438">
    <property type="term" value="F:cyclic-di-GMP binding"/>
    <property type="evidence" value="ECO:0007669"/>
    <property type="project" value="InterPro"/>
</dbReference>
<sequence length="201" mass="21487">MVRSDVTAGSMKANTPADRRALILPALCWGREHSDFYAVTEDITAQGIGFRSAVVPEIDARLTCSIHFVGAVEARVVAKGLHNFGVRLTMPRERAAEIARTTMEIARGQDLATPLERRHRRITPRRRDVLVTLDDGGVVPGRILNVSGSGAAVVLARPVALGASVTLGSTAGRVVRLFTDGIGVLFDAALDPARIDSGIRL</sequence>
<dbReference type="AlphaFoldDB" id="A0A1I4G0Z5"/>